<organism evidence="1 2">
    <name type="scientific">Bombella dulcis</name>
    <dbReference type="NCBI Taxonomy" id="2967339"/>
    <lineage>
        <taxon>Bacteria</taxon>
        <taxon>Pseudomonadati</taxon>
        <taxon>Pseudomonadota</taxon>
        <taxon>Alphaproteobacteria</taxon>
        <taxon>Acetobacterales</taxon>
        <taxon>Acetobacteraceae</taxon>
        <taxon>Bombella</taxon>
    </lineage>
</organism>
<evidence type="ECO:0000313" key="2">
    <source>
        <dbReference type="Proteomes" id="UP001165633"/>
    </source>
</evidence>
<dbReference type="RefSeq" id="WP_266127330.1">
    <property type="nucleotide sequence ID" value="NZ_JANIDV010000002.1"/>
</dbReference>
<name>A0ABT3WFE4_9PROT</name>
<dbReference type="Gene3D" id="3.90.550.10">
    <property type="entry name" value="Spore Coat Polysaccharide Biosynthesis Protein SpsA, Chain A"/>
    <property type="match status" value="1"/>
</dbReference>
<keyword evidence="2" id="KW-1185">Reference proteome</keyword>
<dbReference type="InterPro" id="IPR029044">
    <property type="entry name" value="Nucleotide-diphossugar_trans"/>
</dbReference>
<evidence type="ECO:0000313" key="1">
    <source>
        <dbReference type="EMBL" id="MCX5616348.1"/>
    </source>
</evidence>
<accession>A0ABT3WFE4</accession>
<reference evidence="1" key="1">
    <citation type="submission" date="2022-07" db="EMBL/GenBank/DDBJ databases">
        <title>Bombella genomes.</title>
        <authorList>
            <person name="Harer L."/>
            <person name="Styblova S."/>
            <person name="Ehrmann M."/>
        </authorList>
    </citation>
    <scope>NUCLEOTIDE SEQUENCE</scope>
    <source>
        <strain evidence="1">TMW 2.2559</strain>
    </source>
</reference>
<comment type="caution">
    <text evidence="1">The sequence shown here is derived from an EMBL/GenBank/DDBJ whole genome shotgun (WGS) entry which is preliminary data.</text>
</comment>
<dbReference type="Proteomes" id="UP001165633">
    <property type="component" value="Unassembled WGS sequence"/>
</dbReference>
<dbReference type="EMBL" id="JANIDV010000002">
    <property type="protein sequence ID" value="MCX5616348.1"/>
    <property type="molecule type" value="Genomic_DNA"/>
</dbReference>
<gene>
    <name evidence="1" type="ORF">NQF87_05085</name>
</gene>
<sequence>MAYLDGDRAKTFVGVTTISYDIVEHMKDGQIIFDRRFDTFGRKEGSLMDYGLFLSHVSLLAPIATLFRRSAIAGSHGVDTTLPYVEDQDFFQRLMMAGEVGIIPDFLANYHQRPLVTGGPEDKSEAEFDYDAIMAYTNNVLRDAIRGKGKMREFQAAFIHGARQEHRHAGPLSQQAAQLQEQCSRLTQEVNELRQDLGRLSRFMVQFADRMEKR</sequence>
<proteinExistence type="predicted"/>
<dbReference type="SUPFAM" id="SSF53448">
    <property type="entry name" value="Nucleotide-diphospho-sugar transferases"/>
    <property type="match status" value="1"/>
</dbReference>
<protein>
    <submittedName>
        <fullName evidence="1">Uncharacterized protein</fullName>
    </submittedName>
</protein>